<feature type="compositionally biased region" description="Polar residues" evidence="2">
    <location>
        <begin position="697"/>
        <end position="710"/>
    </location>
</feature>
<feature type="coiled-coil region" evidence="1">
    <location>
        <begin position="1556"/>
        <end position="1583"/>
    </location>
</feature>
<feature type="compositionally biased region" description="Polar residues" evidence="2">
    <location>
        <begin position="537"/>
        <end position="561"/>
    </location>
</feature>
<gene>
    <name evidence="3" type="ORF">ECRASSUSDP1_LOCUS26301</name>
</gene>
<feature type="compositionally biased region" description="Basic and acidic residues" evidence="2">
    <location>
        <begin position="1443"/>
        <end position="1452"/>
    </location>
</feature>
<feature type="coiled-coil region" evidence="1">
    <location>
        <begin position="140"/>
        <end position="174"/>
    </location>
</feature>
<feature type="region of interest" description="Disordered" evidence="2">
    <location>
        <begin position="533"/>
        <end position="564"/>
    </location>
</feature>
<feature type="coiled-coil region" evidence="1">
    <location>
        <begin position="1382"/>
        <end position="1416"/>
    </location>
</feature>
<feature type="coiled-coil region" evidence="1">
    <location>
        <begin position="278"/>
        <end position="340"/>
    </location>
</feature>
<feature type="region of interest" description="Disordered" evidence="2">
    <location>
        <begin position="1421"/>
        <end position="1452"/>
    </location>
</feature>
<keyword evidence="1" id="KW-0175">Coiled coil</keyword>
<evidence type="ECO:0000313" key="3">
    <source>
        <dbReference type="EMBL" id="CAI2384766.1"/>
    </source>
</evidence>
<dbReference type="EMBL" id="CAMPGE010027107">
    <property type="protein sequence ID" value="CAI2384766.1"/>
    <property type="molecule type" value="Genomic_DNA"/>
</dbReference>
<dbReference type="Proteomes" id="UP001295684">
    <property type="component" value="Unassembled WGS sequence"/>
</dbReference>
<comment type="caution">
    <text evidence="3">The sequence shown here is derived from an EMBL/GenBank/DDBJ whole genome shotgun (WGS) entry which is preliminary data.</text>
</comment>
<feature type="region of interest" description="Disordered" evidence="2">
    <location>
        <begin position="672"/>
        <end position="711"/>
    </location>
</feature>
<feature type="coiled-coil region" evidence="1">
    <location>
        <begin position="1101"/>
        <end position="1185"/>
    </location>
</feature>
<feature type="coiled-coil region" evidence="1">
    <location>
        <begin position="487"/>
        <end position="528"/>
    </location>
</feature>
<feature type="coiled-coil region" evidence="1">
    <location>
        <begin position="1227"/>
        <end position="1307"/>
    </location>
</feature>
<feature type="compositionally biased region" description="Polar residues" evidence="2">
    <location>
        <begin position="1421"/>
        <end position="1435"/>
    </location>
</feature>
<name>A0AAD1Y6F5_EUPCR</name>
<sequence length="1759" mass="205427">MSTHENTGESSLNDNTLTDELLSRVAELETKFRDQFDHNPLQKNVYEIVSDQTKGDNIDPYMLCAIFTDFAESFLEKAFDTTQTIQQNDKMSKELYKANDLIRRLTDENEYHLGKLKSLGKQLELYKESWRGKMTEQSVERQISDLLKQKDEEVEDLKLQLTSVEQDFAQFRVEAKNSIENMPGIENTPAKTFVNEESEPKQFSELKGNDPSKYRIPKSMNFDQIYNELTCMDHKTLLDHCMDLKVKSFNQNKPQERSKSRSSSAVRSSQPCCVHKTLMQTEKNTENLEKRYKRIKKLADELITQNEIYQKDIGRSERMIESLEGRFNDLVEDFQKYINEKDRELAIKDDEIRKSKQTQHEESEENFNSLNVDPEERNKALEIYEKIMKQYEAAHERDEALLEIIKQYIYERKQPNIAYGIWEAADFAHCNNIEKTYKLMKALLQDCYIPVKRPQAEEIEEKHSFSFREGQLKESFDKERRMKDERLEEMKNTLESRNHEVLELKDIIRLKTQEYELLKQKFKDYEVEVLSGDGMKSTGNLKSNSNSGQSSPRKSKSQSNRKSLDKAIKPYIKNKREDANLHQRITYLEEENKRLKMMSNQNDLVRQSQPGGFEDNQTHENDATVIIGGVSHTGLNATEEHTSFKNAKLDMSPIQTRDRDASAADETILGVFDPTGSKNRNSNRKLMFDDQDYASKENLSSSTPDMNYTRSNKESLYKSEDGLIENLKNDLNDKMGIIDQLTSQINYFTKNSKDYSSPRFNDPQNTTRHRIKDQAEVLENISGRMIRNLENTEAINVYFTDKFENLLEDPRDANTELERISSFEKDTLEQEITDDSQILDTMEALNKLLQKSMRNLEDLYTKLRKCQDPKPDDVDPEQEKRMLHVKSNHELFLIKDLTEEVTRIIRNSKITKEEFDRVYFSIIPRGHQSESDFSELERSDFTQNRDKMTKISSIKHFMGDMTGFIEHLERLFHEIIDRSTTIIDNGDLIEQNYIRLLEIANGKSDQKKMICELHALNEDNLRTIMKLRKELICTKKANNDQKLPTLELDKVDSNKGPQSVVIHDTDFIDQPGRRHFSASLRSNIEKDTFLSKKLQEADIHIDKLKDALQDKDRVNQALENEIMRKDQTIKLLNQNYESTHHREIDSKQELNLEIQRQRKEFQKQIEDLNCQLDKKCTQVQDLVSELNQKDKMLRDNSSQKQGEYDSQKVLDDNKRMYREITVIKDEANKYKLRINQMYNELDSYKASLASLESQNKRLKALNDELNKTLADERVSNERGRDRVHDQMSKMSNKVTELEEVSESMENSKRDFMKKSDYLMQRLLDLRDYVISGDLQTSRGGPAPGTVRSNLSQMFSSVSRNPMELNSNDDSVEEIIRDIKAKLDGYKCKVTNYQTAINRLQAEKQNLYQSVNKLQVDKSQGFSTPVTKAANSSVKKSSLEELDDKPNQKEGQKTDAMVEYLRTEISHLRKKVSQNLLTKEQTSDIEEKAAQFGQFMSEIYRPGKDLIYQLCTDPHLSESFFYKEGAAFKGMDPKFCLDVAKIFDISNEKIVDLRTVLDHKEQVIRELDRKVIELRMKFTQQEQAKKEAESTYNLKVKENFQGLDQQCRNFASNLKVLSAKYEEEKKKCSRLDEENVYLKKTLKSSQKDLDDHNILKSNFEARLKIAKEEGMRQGRCEGIMDSKMNEYITKYKQDIEQQADQIVDLKLTIEKLTHSNTRLKAQVEKLNGQISTERNLQKTLSKEVEQLTVEVQALKREQQD</sequence>
<dbReference type="PANTHER" id="PTHR23159:SF31">
    <property type="entry name" value="CENTROSOME-ASSOCIATED PROTEIN CEP250 ISOFORM X1"/>
    <property type="match status" value="1"/>
</dbReference>
<evidence type="ECO:0000313" key="4">
    <source>
        <dbReference type="Proteomes" id="UP001295684"/>
    </source>
</evidence>
<protein>
    <submittedName>
        <fullName evidence="3">Uncharacterized protein</fullName>
    </submittedName>
</protein>
<feature type="coiled-coil region" evidence="1">
    <location>
        <begin position="1613"/>
        <end position="1756"/>
    </location>
</feature>
<reference evidence="3" key="1">
    <citation type="submission" date="2023-07" db="EMBL/GenBank/DDBJ databases">
        <authorList>
            <consortium name="AG Swart"/>
            <person name="Singh M."/>
            <person name="Singh A."/>
            <person name="Seah K."/>
            <person name="Emmerich C."/>
        </authorList>
    </citation>
    <scope>NUCLEOTIDE SEQUENCE</scope>
    <source>
        <strain evidence="3">DP1</strain>
    </source>
</reference>
<proteinExistence type="predicted"/>
<feature type="region of interest" description="Disordered" evidence="2">
    <location>
        <begin position="251"/>
        <end position="270"/>
    </location>
</feature>
<keyword evidence="4" id="KW-1185">Reference proteome</keyword>
<dbReference type="PANTHER" id="PTHR23159">
    <property type="entry name" value="CENTROSOMAL PROTEIN 2"/>
    <property type="match status" value="1"/>
</dbReference>
<accession>A0AAD1Y6F5</accession>
<evidence type="ECO:0000256" key="2">
    <source>
        <dbReference type="SAM" id="MobiDB-lite"/>
    </source>
</evidence>
<organism evidence="3 4">
    <name type="scientific">Euplotes crassus</name>
    <dbReference type="NCBI Taxonomy" id="5936"/>
    <lineage>
        <taxon>Eukaryota</taxon>
        <taxon>Sar</taxon>
        <taxon>Alveolata</taxon>
        <taxon>Ciliophora</taxon>
        <taxon>Intramacronucleata</taxon>
        <taxon>Spirotrichea</taxon>
        <taxon>Hypotrichia</taxon>
        <taxon>Euplotida</taxon>
        <taxon>Euplotidae</taxon>
        <taxon>Moneuplotes</taxon>
    </lineage>
</organism>
<evidence type="ECO:0000256" key="1">
    <source>
        <dbReference type="SAM" id="Coils"/>
    </source>
</evidence>